<evidence type="ECO:0000256" key="1">
    <source>
        <dbReference type="ARBA" id="ARBA00001968"/>
    </source>
</evidence>
<evidence type="ECO:0000313" key="6">
    <source>
        <dbReference type="Proteomes" id="UP000683360"/>
    </source>
</evidence>
<dbReference type="OrthoDB" id="5978462at2759"/>
<accession>A0A8S3TPF7</accession>
<proteinExistence type="predicted"/>
<dbReference type="Proteomes" id="UP000683360">
    <property type="component" value="Unassembled WGS sequence"/>
</dbReference>
<keyword evidence="2" id="KW-0479">Metal-binding</keyword>
<evidence type="ECO:0000256" key="2">
    <source>
        <dbReference type="ARBA" id="ARBA00022723"/>
    </source>
</evidence>
<protein>
    <recommendedName>
        <fullName evidence="7">DDE Tnp4 domain-containing protein</fullName>
    </recommendedName>
</protein>
<evidence type="ECO:0000259" key="3">
    <source>
        <dbReference type="Pfam" id="PF13359"/>
    </source>
</evidence>
<name>A0A8S3TPF7_MYTED</name>
<dbReference type="GO" id="GO:0046872">
    <property type="term" value="F:metal ion binding"/>
    <property type="evidence" value="ECO:0007669"/>
    <property type="project" value="UniProtKB-KW"/>
</dbReference>
<dbReference type="EMBL" id="CAJPWZ010002200">
    <property type="protein sequence ID" value="CAG2233187.1"/>
    <property type="molecule type" value="Genomic_DNA"/>
</dbReference>
<gene>
    <name evidence="5" type="ORF">MEDL_45793</name>
</gene>
<evidence type="ECO:0000259" key="4">
    <source>
        <dbReference type="Pfam" id="PF13613"/>
    </source>
</evidence>
<sequence>MLVFAVISIVKTPPEPLLGLRYRIIDEAVDTWEGNDVFQIFSRHRYSFYQTTGETPETLLDILRQIGNNVFQNDTGRPYKLSPRNRVMLFMLWLRSYPCYHMLTLIFDVSVTTIHDEINRCIPVFYQHFHHLVHWPSLNEWTAKMGNWEKLPMAVGAIDGTSTEIYRPLVEPQELYYSGHRHFHCVHTQVVIDNLGKICYIDAGFLGHQNDAQQFAMMRSIGRNAELDFPEGIVLLADKIYPKRYPLMTPYTRQQIQRKPDNLKRRCRKINNLIKEYRVTVEHSIGELKNYRVMGSDIRGENFVIYIVNICAAFVCRRNDLFR</sequence>
<dbReference type="InterPro" id="IPR027805">
    <property type="entry name" value="Transposase_HTH_dom"/>
</dbReference>
<dbReference type="Pfam" id="PF13359">
    <property type="entry name" value="DDE_Tnp_4"/>
    <property type="match status" value="1"/>
</dbReference>
<feature type="domain" description="DDE Tnp4" evidence="3">
    <location>
        <begin position="158"/>
        <end position="313"/>
    </location>
</feature>
<dbReference type="AlphaFoldDB" id="A0A8S3TPF7"/>
<evidence type="ECO:0000313" key="5">
    <source>
        <dbReference type="EMBL" id="CAG2233187.1"/>
    </source>
</evidence>
<reference evidence="5" key="1">
    <citation type="submission" date="2021-03" db="EMBL/GenBank/DDBJ databases">
        <authorList>
            <person name="Bekaert M."/>
        </authorList>
    </citation>
    <scope>NUCLEOTIDE SEQUENCE</scope>
</reference>
<dbReference type="InterPro" id="IPR027806">
    <property type="entry name" value="HARBI1_dom"/>
</dbReference>
<dbReference type="Pfam" id="PF13613">
    <property type="entry name" value="HTH_Tnp_4"/>
    <property type="match status" value="1"/>
</dbReference>
<keyword evidence="6" id="KW-1185">Reference proteome</keyword>
<comment type="cofactor">
    <cofactor evidence="1">
        <name>a divalent metal cation</name>
        <dbReference type="ChEBI" id="CHEBI:60240"/>
    </cofactor>
</comment>
<evidence type="ECO:0008006" key="7">
    <source>
        <dbReference type="Google" id="ProtNLM"/>
    </source>
</evidence>
<organism evidence="5 6">
    <name type="scientific">Mytilus edulis</name>
    <name type="common">Blue mussel</name>
    <dbReference type="NCBI Taxonomy" id="6550"/>
    <lineage>
        <taxon>Eukaryota</taxon>
        <taxon>Metazoa</taxon>
        <taxon>Spiralia</taxon>
        <taxon>Lophotrochozoa</taxon>
        <taxon>Mollusca</taxon>
        <taxon>Bivalvia</taxon>
        <taxon>Autobranchia</taxon>
        <taxon>Pteriomorphia</taxon>
        <taxon>Mytilida</taxon>
        <taxon>Mytiloidea</taxon>
        <taxon>Mytilidae</taxon>
        <taxon>Mytilinae</taxon>
        <taxon>Mytilus</taxon>
    </lineage>
</organism>
<feature type="domain" description="Transposase Helix-turn-helix" evidence="4">
    <location>
        <begin position="80"/>
        <end position="129"/>
    </location>
</feature>
<comment type="caution">
    <text evidence="5">The sequence shown here is derived from an EMBL/GenBank/DDBJ whole genome shotgun (WGS) entry which is preliminary data.</text>
</comment>